<proteinExistence type="predicted"/>
<evidence type="ECO:0000313" key="2">
    <source>
        <dbReference type="EMBL" id="EKX45039.1"/>
    </source>
</evidence>
<evidence type="ECO:0000313" key="4">
    <source>
        <dbReference type="Proteomes" id="UP000011087"/>
    </source>
</evidence>
<dbReference type="AlphaFoldDB" id="L1JAB4"/>
<dbReference type="Proteomes" id="UP000011087">
    <property type="component" value="Unassembled WGS sequence"/>
</dbReference>
<accession>L1JAB4</accession>
<gene>
    <name evidence="2" type="ORF">GUITHDRAFT_152830</name>
</gene>
<protein>
    <submittedName>
        <fullName evidence="2 3">Uncharacterized protein</fullName>
    </submittedName>
</protein>
<feature type="region of interest" description="Disordered" evidence="1">
    <location>
        <begin position="67"/>
        <end position="118"/>
    </location>
</feature>
<dbReference type="EnsemblProtists" id="EKX45039">
    <property type="protein sequence ID" value="EKX45039"/>
    <property type="gene ID" value="GUITHDRAFT_152830"/>
</dbReference>
<dbReference type="RefSeq" id="XP_005832019.1">
    <property type="nucleotide sequence ID" value="XM_005831962.1"/>
</dbReference>
<organism evidence="2">
    <name type="scientific">Guillardia theta (strain CCMP2712)</name>
    <name type="common">Cryptophyte</name>
    <dbReference type="NCBI Taxonomy" id="905079"/>
    <lineage>
        <taxon>Eukaryota</taxon>
        <taxon>Cryptophyceae</taxon>
        <taxon>Pyrenomonadales</taxon>
        <taxon>Geminigeraceae</taxon>
        <taxon>Guillardia</taxon>
    </lineage>
</organism>
<reference evidence="4" key="2">
    <citation type="submission" date="2012-11" db="EMBL/GenBank/DDBJ databases">
        <authorList>
            <person name="Kuo A."/>
            <person name="Curtis B.A."/>
            <person name="Tanifuji G."/>
            <person name="Burki F."/>
            <person name="Gruber A."/>
            <person name="Irimia M."/>
            <person name="Maruyama S."/>
            <person name="Arias M.C."/>
            <person name="Ball S.G."/>
            <person name="Gile G.H."/>
            <person name="Hirakawa Y."/>
            <person name="Hopkins J.F."/>
            <person name="Rensing S.A."/>
            <person name="Schmutz J."/>
            <person name="Symeonidi A."/>
            <person name="Elias M."/>
            <person name="Eveleigh R.J."/>
            <person name="Herman E.K."/>
            <person name="Klute M.J."/>
            <person name="Nakayama T."/>
            <person name="Obornik M."/>
            <person name="Reyes-Prieto A."/>
            <person name="Armbrust E.V."/>
            <person name="Aves S.J."/>
            <person name="Beiko R.G."/>
            <person name="Coutinho P."/>
            <person name="Dacks J.B."/>
            <person name="Durnford D.G."/>
            <person name="Fast N.M."/>
            <person name="Green B.R."/>
            <person name="Grisdale C."/>
            <person name="Hempe F."/>
            <person name="Henrissat B."/>
            <person name="Hoppner M.P."/>
            <person name="Ishida K.-I."/>
            <person name="Kim E."/>
            <person name="Koreny L."/>
            <person name="Kroth P.G."/>
            <person name="Liu Y."/>
            <person name="Malik S.-B."/>
            <person name="Maier U.G."/>
            <person name="McRose D."/>
            <person name="Mock T."/>
            <person name="Neilson J.A."/>
            <person name="Onodera N.T."/>
            <person name="Poole A.M."/>
            <person name="Pritham E.J."/>
            <person name="Richards T.A."/>
            <person name="Rocap G."/>
            <person name="Roy S.W."/>
            <person name="Sarai C."/>
            <person name="Schaack S."/>
            <person name="Shirato S."/>
            <person name="Slamovits C.H."/>
            <person name="Spencer D.F."/>
            <person name="Suzuki S."/>
            <person name="Worden A.Z."/>
            <person name="Zauner S."/>
            <person name="Barry K."/>
            <person name="Bell C."/>
            <person name="Bharti A.K."/>
            <person name="Crow J.A."/>
            <person name="Grimwood J."/>
            <person name="Kramer R."/>
            <person name="Lindquist E."/>
            <person name="Lucas S."/>
            <person name="Salamov A."/>
            <person name="McFadden G.I."/>
            <person name="Lane C.E."/>
            <person name="Keeling P.J."/>
            <person name="Gray M.W."/>
            <person name="Grigoriev I.V."/>
            <person name="Archibald J.M."/>
        </authorList>
    </citation>
    <scope>NUCLEOTIDE SEQUENCE</scope>
    <source>
        <strain evidence="4">CCMP2712</strain>
    </source>
</reference>
<dbReference type="GeneID" id="17301613"/>
<reference evidence="2 4" key="1">
    <citation type="journal article" date="2012" name="Nature">
        <title>Algal genomes reveal evolutionary mosaicism and the fate of nucleomorphs.</title>
        <authorList>
            <consortium name="DOE Joint Genome Institute"/>
            <person name="Curtis B.A."/>
            <person name="Tanifuji G."/>
            <person name="Burki F."/>
            <person name="Gruber A."/>
            <person name="Irimia M."/>
            <person name="Maruyama S."/>
            <person name="Arias M.C."/>
            <person name="Ball S.G."/>
            <person name="Gile G.H."/>
            <person name="Hirakawa Y."/>
            <person name="Hopkins J.F."/>
            <person name="Kuo A."/>
            <person name="Rensing S.A."/>
            <person name="Schmutz J."/>
            <person name="Symeonidi A."/>
            <person name="Elias M."/>
            <person name="Eveleigh R.J."/>
            <person name="Herman E.K."/>
            <person name="Klute M.J."/>
            <person name="Nakayama T."/>
            <person name="Obornik M."/>
            <person name="Reyes-Prieto A."/>
            <person name="Armbrust E.V."/>
            <person name="Aves S.J."/>
            <person name="Beiko R.G."/>
            <person name="Coutinho P."/>
            <person name="Dacks J.B."/>
            <person name="Durnford D.G."/>
            <person name="Fast N.M."/>
            <person name="Green B.R."/>
            <person name="Grisdale C.J."/>
            <person name="Hempel F."/>
            <person name="Henrissat B."/>
            <person name="Hoppner M.P."/>
            <person name="Ishida K."/>
            <person name="Kim E."/>
            <person name="Koreny L."/>
            <person name="Kroth P.G."/>
            <person name="Liu Y."/>
            <person name="Malik S.B."/>
            <person name="Maier U.G."/>
            <person name="McRose D."/>
            <person name="Mock T."/>
            <person name="Neilson J.A."/>
            <person name="Onodera N.T."/>
            <person name="Poole A.M."/>
            <person name="Pritham E.J."/>
            <person name="Richards T.A."/>
            <person name="Rocap G."/>
            <person name="Roy S.W."/>
            <person name="Sarai C."/>
            <person name="Schaack S."/>
            <person name="Shirato S."/>
            <person name="Slamovits C.H."/>
            <person name="Spencer D.F."/>
            <person name="Suzuki S."/>
            <person name="Worden A.Z."/>
            <person name="Zauner S."/>
            <person name="Barry K."/>
            <person name="Bell C."/>
            <person name="Bharti A.K."/>
            <person name="Crow J.A."/>
            <person name="Grimwood J."/>
            <person name="Kramer R."/>
            <person name="Lindquist E."/>
            <person name="Lucas S."/>
            <person name="Salamov A."/>
            <person name="McFadden G.I."/>
            <person name="Lane C.E."/>
            <person name="Keeling P.J."/>
            <person name="Gray M.W."/>
            <person name="Grigoriev I.V."/>
            <person name="Archibald J.M."/>
        </authorList>
    </citation>
    <scope>NUCLEOTIDE SEQUENCE</scope>
    <source>
        <strain evidence="2 4">CCMP2712</strain>
    </source>
</reference>
<dbReference type="EMBL" id="JH993001">
    <property type="protein sequence ID" value="EKX45039.1"/>
    <property type="molecule type" value="Genomic_DNA"/>
</dbReference>
<sequence>MVPTGNNSRKKVEDWIEQSQVYRNVQTVSQGSHPPAITTDLTSYLGDFGGILKSAFDWTLHSVDDVRGDSSSEQLSAEDKPSPVASKPHLRNGNIAIFEPTKPHKLSKSNSLTSVSRK</sequence>
<feature type="compositionally biased region" description="Polar residues" evidence="1">
    <location>
        <begin position="108"/>
        <end position="118"/>
    </location>
</feature>
<dbReference type="PaxDb" id="55529-EKX45039"/>
<dbReference type="KEGG" id="gtt:GUITHDRAFT_152830"/>
<evidence type="ECO:0000256" key="1">
    <source>
        <dbReference type="SAM" id="MobiDB-lite"/>
    </source>
</evidence>
<evidence type="ECO:0000313" key="3">
    <source>
        <dbReference type="EnsemblProtists" id="EKX45039"/>
    </source>
</evidence>
<keyword evidence="4" id="KW-1185">Reference proteome</keyword>
<reference evidence="3" key="3">
    <citation type="submission" date="2016-03" db="UniProtKB">
        <authorList>
            <consortium name="EnsemblProtists"/>
        </authorList>
    </citation>
    <scope>IDENTIFICATION</scope>
</reference>
<dbReference type="HOGENOM" id="CLU_2077577_0_0_1"/>
<name>L1JAB4_GUITC</name>